<dbReference type="PROSITE" id="PS01209">
    <property type="entry name" value="LDLRA_1"/>
    <property type="match status" value="1"/>
</dbReference>
<reference evidence="9" key="3">
    <citation type="submission" date="2025-09" db="UniProtKB">
        <authorList>
            <consortium name="Ensembl"/>
        </authorList>
    </citation>
    <scope>IDENTIFICATION</scope>
</reference>
<dbReference type="InterPro" id="IPR036055">
    <property type="entry name" value="LDL_receptor-like_sf"/>
</dbReference>
<dbReference type="PROSITE" id="PS00134">
    <property type="entry name" value="TRYPSIN_HIS"/>
    <property type="match status" value="1"/>
</dbReference>
<dbReference type="SUPFAM" id="SSF49854">
    <property type="entry name" value="Spermadhesin, CUB domain"/>
    <property type="match status" value="2"/>
</dbReference>
<protein>
    <recommendedName>
        <fullName evidence="11">Suppression of tumorigenicity 14b</fullName>
    </recommendedName>
</protein>
<dbReference type="PANTHER" id="PTHR24252">
    <property type="entry name" value="ACROSIN-RELATED"/>
    <property type="match status" value="1"/>
</dbReference>
<feature type="disulfide bond" evidence="5">
    <location>
        <begin position="185"/>
        <end position="200"/>
    </location>
</feature>
<dbReference type="PROSITE" id="PS50240">
    <property type="entry name" value="TRYPSIN_DOM"/>
    <property type="match status" value="1"/>
</dbReference>
<evidence type="ECO:0000313" key="10">
    <source>
        <dbReference type="Proteomes" id="UP000694546"/>
    </source>
</evidence>
<dbReference type="OMA" id="ENCGTCK"/>
<evidence type="ECO:0000259" key="7">
    <source>
        <dbReference type="PROSITE" id="PS01180"/>
    </source>
</evidence>
<dbReference type="CDD" id="cd00041">
    <property type="entry name" value="CUB"/>
    <property type="match status" value="1"/>
</dbReference>
<feature type="domain" description="Peptidase S1" evidence="8">
    <location>
        <begin position="328"/>
        <end position="567"/>
    </location>
</feature>
<feature type="disulfide bond" evidence="5">
    <location>
        <begin position="173"/>
        <end position="191"/>
    </location>
</feature>
<dbReference type="InterPro" id="IPR033116">
    <property type="entry name" value="TRYPSIN_SER"/>
</dbReference>
<dbReference type="Ensembl" id="ENSGMOT00000043080.1">
    <property type="protein sequence ID" value="ENSGMOP00000022171.1"/>
    <property type="gene ID" value="ENSGMOG00000035391.1"/>
</dbReference>
<dbReference type="InterPro" id="IPR035914">
    <property type="entry name" value="Sperma_CUB_dom_sf"/>
</dbReference>
<dbReference type="Proteomes" id="UP000694546">
    <property type="component" value="Chromosome 1"/>
</dbReference>
<feature type="disulfide bond" evidence="5">
    <location>
        <begin position="281"/>
        <end position="293"/>
    </location>
</feature>
<feature type="disulfide bond" evidence="5">
    <location>
        <begin position="301"/>
        <end position="316"/>
    </location>
</feature>
<sequence length="568" mass="62010">MRGDGAVSPSRKCGNVHKPMVFLSSENVMLLTMVTSKENNFRGFRATYSQIPLNTTCGGQLTGLSGDITSPFFPAFYPPKTTCVWNIQVPKGHFIKLQFTDFSLADPAEGKAGCTKDYVEVNDQRSKESSVITVESTKMTVRFQSDDSNVDSGFEAQYEAFVPANPCPGRFHCDNHQCVNLTLQCDGWEDCTDRSDENNCTCQESQFLCGNGRCKPSFWRCDGVDDCEDGSDEEHCGQCSAGQFRCHNDRCIPDNQTCDGTNDCSDGSDEAQCKEGVEAKCSAQTYRCSSGVCISKVNPECDGEADCQDASDEANCECGTRPFQSSAVVGGEISQVGEWPWQVSLHVRGMGHVCGASVLNDGWLLTAAHCVQDDDNTRFSRVDLWEAMLGLHIQGHDSEWTVRRHLKRIIPHPSFDPKTYANDLALMELQKPVALNQNIWPICLPSPAHQFHAGESAWITGWGTTREGGFKAAILQKAEVRVVNQTVCNTLMEGQITDGMLCAGFLKGGVDACQGDSGGPLSITAAAGGRVFQAGVVSWGDGCARKNRPGVYVRVTHHRAWIKEHTGL</sequence>
<evidence type="ECO:0000259" key="8">
    <source>
        <dbReference type="PROSITE" id="PS50240"/>
    </source>
</evidence>
<keyword evidence="2 6" id="KW-0378">Hydrolase</keyword>
<evidence type="ECO:0000313" key="9">
    <source>
        <dbReference type="Ensembl" id="ENSGMOP00000022171.1"/>
    </source>
</evidence>
<feature type="domain" description="CUB" evidence="7">
    <location>
        <begin position="57"/>
        <end position="161"/>
    </location>
</feature>
<evidence type="ECO:0000256" key="4">
    <source>
        <dbReference type="ARBA" id="ARBA00023157"/>
    </source>
</evidence>
<dbReference type="CDD" id="cd00112">
    <property type="entry name" value="LDLa"/>
    <property type="match status" value="4"/>
</dbReference>
<dbReference type="GeneTree" id="ENSGT00940000164481"/>
<dbReference type="InterPro" id="IPR002172">
    <property type="entry name" value="LDrepeatLR_classA_rpt"/>
</dbReference>
<dbReference type="Pfam" id="PF00089">
    <property type="entry name" value="Trypsin"/>
    <property type="match status" value="1"/>
</dbReference>
<dbReference type="SUPFAM" id="SSF50494">
    <property type="entry name" value="Trypsin-like serine proteases"/>
    <property type="match status" value="1"/>
</dbReference>
<dbReference type="SMART" id="SM00192">
    <property type="entry name" value="LDLa"/>
    <property type="match status" value="4"/>
</dbReference>
<keyword evidence="10" id="KW-1185">Reference proteome</keyword>
<dbReference type="InterPro" id="IPR018114">
    <property type="entry name" value="TRYPSIN_HIS"/>
</dbReference>
<evidence type="ECO:0000256" key="2">
    <source>
        <dbReference type="ARBA" id="ARBA00022801"/>
    </source>
</evidence>
<evidence type="ECO:0000256" key="5">
    <source>
        <dbReference type="PROSITE-ProRule" id="PRU00124"/>
    </source>
</evidence>
<feature type="disulfide bond" evidence="5">
    <location>
        <begin position="239"/>
        <end position="251"/>
    </location>
</feature>
<feature type="disulfide bond" evidence="5">
    <location>
        <begin position="209"/>
        <end position="227"/>
    </location>
</feature>
<proteinExistence type="predicted"/>
<keyword evidence="3 6" id="KW-0720">Serine protease</keyword>
<dbReference type="InterPro" id="IPR001254">
    <property type="entry name" value="Trypsin_dom"/>
</dbReference>
<feature type="disulfide bond" evidence="5">
    <location>
        <begin position="221"/>
        <end position="236"/>
    </location>
</feature>
<evidence type="ECO:0000256" key="1">
    <source>
        <dbReference type="ARBA" id="ARBA00022670"/>
    </source>
</evidence>
<dbReference type="InterPro" id="IPR043504">
    <property type="entry name" value="Peptidase_S1_PA_chymotrypsin"/>
</dbReference>
<dbReference type="SUPFAM" id="SSF57424">
    <property type="entry name" value="LDL receptor-like module"/>
    <property type="match status" value="4"/>
</dbReference>
<dbReference type="GO" id="GO:0009566">
    <property type="term" value="P:fertilization"/>
    <property type="evidence" value="ECO:0007669"/>
    <property type="project" value="UniProtKB-ARBA"/>
</dbReference>
<feature type="disulfide bond" evidence="5">
    <location>
        <begin position="258"/>
        <end position="273"/>
    </location>
</feature>
<dbReference type="PROSITE" id="PS50068">
    <property type="entry name" value="LDLRA_2"/>
    <property type="match status" value="4"/>
</dbReference>
<feature type="disulfide bond" evidence="5">
    <location>
        <begin position="246"/>
        <end position="264"/>
    </location>
</feature>
<dbReference type="InterPro" id="IPR023415">
    <property type="entry name" value="LDLR_class-A_CS"/>
</dbReference>
<dbReference type="PROSITE" id="PS00135">
    <property type="entry name" value="TRYPSIN_SER"/>
    <property type="match status" value="1"/>
</dbReference>
<evidence type="ECO:0000256" key="6">
    <source>
        <dbReference type="RuleBase" id="RU363034"/>
    </source>
</evidence>
<dbReference type="InterPro" id="IPR009003">
    <property type="entry name" value="Peptidase_S1_PA"/>
</dbReference>
<dbReference type="GO" id="GO:0004252">
    <property type="term" value="F:serine-type endopeptidase activity"/>
    <property type="evidence" value="ECO:0007669"/>
    <property type="project" value="InterPro"/>
</dbReference>
<dbReference type="Gene3D" id="2.60.120.290">
    <property type="entry name" value="Spermadhesin, CUB domain"/>
    <property type="match status" value="1"/>
</dbReference>
<dbReference type="InterPro" id="IPR000859">
    <property type="entry name" value="CUB_dom"/>
</dbReference>
<dbReference type="PANTHER" id="PTHR24252:SF17">
    <property type="entry name" value="SUPPRESSOR OF TUMORIGENICITY 14 PROTEIN HOMOLOG-RELATED"/>
    <property type="match status" value="1"/>
</dbReference>
<feature type="disulfide bond" evidence="5">
    <location>
        <begin position="202"/>
        <end position="214"/>
    </location>
</feature>
<dbReference type="PRINTS" id="PR00261">
    <property type="entry name" value="LDLRECEPTOR"/>
</dbReference>
<name>A0A8C5FAD5_GADMO</name>
<organism evidence="9 10">
    <name type="scientific">Gadus morhua</name>
    <name type="common">Atlantic cod</name>
    <dbReference type="NCBI Taxonomy" id="8049"/>
    <lineage>
        <taxon>Eukaryota</taxon>
        <taxon>Metazoa</taxon>
        <taxon>Chordata</taxon>
        <taxon>Craniata</taxon>
        <taxon>Vertebrata</taxon>
        <taxon>Euteleostomi</taxon>
        <taxon>Actinopterygii</taxon>
        <taxon>Neopterygii</taxon>
        <taxon>Teleostei</taxon>
        <taxon>Neoteleostei</taxon>
        <taxon>Acanthomorphata</taxon>
        <taxon>Zeiogadaria</taxon>
        <taxon>Gadariae</taxon>
        <taxon>Gadiformes</taxon>
        <taxon>Gadoidei</taxon>
        <taxon>Gadidae</taxon>
        <taxon>Gadus</taxon>
    </lineage>
</organism>
<dbReference type="GO" id="GO:0006508">
    <property type="term" value="P:proteolysis"/>
    <property type="evidence" value="ECO:0007669"/>
    <property type="project" value="UniProtKB-KW"/>
</dbReference>
<dbReference type="SMART" id="SM00020">
    <property type="entry name" value="Tryp_SPc"/>
    <property type="match status" value="1"/>
</dbReference>
<reference evidence="9" key="1">
    <citation type="submission" date="2019-07" db="EMBL/GenBank/DDBJ databases">
        <authorList>
            <consortium name="Wellcome Sanger Institute Data Sharing"/>
        </authorList>
    </citation>
    <scope>NUCLEOTIDE SEQUENCE [LARGE SCALE GENOMIC DNA]</scope>
</reference>
<dbReference type="PROSITE" id="PS01180">
    <property type="entry name" value="CUB"/>
    <property type="match status" value="1"/>
</dbReference>
<dbReference type="Pfam" id="PF00431">
    <property type="entry name" value="CUB"/>
    <property type="match status" value="1"/>
</dbReference>
<dbReference type="SMART" id="SM00042">
    <property type="entry name" value="CUB"/>
    <property type="match status" value="1"/>
</dbReference>
<accession>A0A8C5FAD5</accession>
<evidence type="ECO:0008006" key="11">
    <source>
        <dbReference type="Google" id="ProtNLM"/>
    </source>
</evidence>
<dbReference type="Gene3D" id="4.10.400.10">
    <property type="entry name" value="Low-density Lipoprotein Receptor"/>
    <property type="match status" value="4"/>
</dbReference>
<dbReference type="CDD" id="cd00190">
    <property type="entry name" value="Tryp_SPc"/>
    <property type="match status" value="1"/>
</dbReference>
<dbReference type="Gene3D" id="2.40.10.10">
    <property type="entry name" value="Trypsin-like serine proteases"/>
    <property type="match status" value="2"/>
</dbReference>
<keyword evidence="4 5" id="KW-1015">Disulfide bond</keyword>
<reference evidence="9" key="2">
    <citation type="submission" date="2025-08" db="UniProtKB">
        <authorList>
            <consortium name="Ensembl"/>
        </authorList>
    </citation>
    <scope>IDENTIFICATION</scope>
</reference>
<evidence type="ECO:0000256" key="3">
    <source>
        <dbReference type="ARBA" id="ARBA00022825"/>
    </source>
</evidence>
<dbReference type="GO" id="GO:0016020">
    <property type="term" value="C:membrane"/>
    <property type="evidence" value="ECO:0007669"/>
    <property type="project" value="UniProtKB-SubCell"/>
</dbReference>
<dbReference type="Pfam" id="PF00057">
    <property type="entry name" value="Ldl_recept_a"/>
    <property type="match status" value="4"/>
</dbReference>
<dbReference type="AlphaFoldDB" id="A0A8C5FAD5"/>
<keyword evidence="1 6" id="KW-0645">Protease</keyword>
<comment type="caution">
    <text evidence="5">Lacks conserved residue(s) required for the propagation of feature annotation.</text>
</comment>